<sequence length="112" mass="13138">MHKTSRLCNRHFDDSDILKVYNILGVFHPFKYWSLSAEVGVEQPKAKKRALRDVTNTNLPAFTLQILENIPLTVNQPPIKRSRVRKLHTTERRRVQQRLDHVAQELIQHTSC</sequence>
<evidence type="ECO:0000313" key="2">
    <source>
        <dbReference type="Proteomes" id="UP001234178"/>
    </source>
</evidence>
<organism evidence="1 2">
    <name type="scientific">Daphnia magna</name>
    <dbReference type="NCBI Taxonomy" id="35525"/>
    <lineage>
        <taxon>Eukaryota</taxon>
        <taxon>Metazoa</taxon>
        <taxon>Ecdysozoa</taxon>
        <taxon>Arthropoda</taxon>
        <taxon>Crustacea</taxon>
        <taxon>Branchiopoda</taxon>
        <taxon>Diplostraca</taxon>
        <taxon>Cladocera</taxon>
        <taxon>Anomopoda</taxon>
        <taxon>Daphniidae</taxon>
        <taxon>Daphnia</taxon>
    </lineage>
</organism>
<dbReference type="Proteomes" id="UP001234178">
    <property type="component" value="Unassembled WGS sequence"/>
</dbReference>
<reference evidence="1 2" key="1">
    <citation type="journal article" date="2023" name="Nucleic Acids Res.">
        <title>The hologenome of Daphnia magna reveals possible DNA methylation and microbiome-mediated evolution of the host genome.</title>
        <authorList>
            <person name="Chaturvedi A."/>
            <person name="Li X."/>
            <person name="Dhandapani V."/>
            <person name="Marshall H."/>
            <person name="Kissane S."/>
            <person name="Cuenca-Cambronero M."/>
            <person name="Asole G."/>
            <person name="Calvet F."/>
            <person name="Ruiz-Romero M."/>
            <person name="Marangio P."/>
            <person name="Guigo R."/>
            <person name="Rago D."/>
            <person name="Mirbahai L."/>
            <person name="Eastwood N."/>
            <person name="Colbourne J.K."/>
            <person name="Zhou J."/>
            <person name="Mallon E."/>
            <person name="Orsini L."/>
        </authorList>
    </citation>
    <scope>NUCLEOTIDE SEQUENCE [LARGE SCALE GENOMIC DNA]</scope>
    <source>
        <strain evidence="1">LRV0_1</strain>
    </source>
</reference>
<dbReference type="EMBL" id="JAOYFB010000037">
    <property type="protein sequence ID" value="KAK4025068.1"/>
    <property type="molecule type" value="Genomic_DNA"/>
</dbReference>
<keyword evidence="2" id="KW-1185">Reference proteome</keyword>
<evidence type="ECO:0000313" key="1">
    <source>
        <dbReference type="EMBL" id="KAK4025068.1"/>
    </source>
</evidence>
<protein>
    <recommendedName>
        <fullName evidence="3">THAP-type domain-containing protein</fullName>
    </recommendedName>
</protein>
<evidence type="ECO:0008006" key="3">
    <source>
        <dbReference type="Google" id="ProtNLM"/>
    </source>
</evidence>
<comment type="caution">
    <text evidence="1">The sequence shown here is derived from an EMBL/GenBank/DDBJ whole genome shotgun (WGS) entry which is preliminary data.</text>
</comment>
<accession>A0ABR0AIW4</accession>
<proteinExistence type="predicted"/>
<gene>
    <name evidence="1" type="ORF">OUZ56_010571</name>
</gene>
<name>A0ABR0AIW4_9CRUS</name>